<accession>A0AAD9QP94</accession>
<dbReference type="AlphaFoldDB" id="A0AAD9QP94"/>
<keyword evidence="2" id="KW-1185">Reference proteome</keyword>
<comment type="caution">
    <text evidence="1">The sequence shown here is derived from an EMBL/GenBank/DDBJ whole genome shotgun (WGS) entry which is preliminary data.</text>
</comment>
<reference evidence="1" key="2">
    <citation type="journal article" date="2023" name="Science">
        <title>Genomic signatures of disease resistance in endangered staghorn corals.</title>
        <authorList>
            <person name="Vollmer S.V."/>
            <person name="Selwyn J.D."/>
            <person name="Despard B.A."/>
            <person name="Roesel C.L."/>
        </authorList>
    </citation>
    <scope>NUCLEOTIDE SEQUENCE</scope>
    <source>
        <strain evidence="1">K2</strain>
    </source>
</reference>
<evidence type="ECO:0000313" key="2">
    <source>
        <dbReference type="Proteomes" id="UP001249851"/>
    </source>
</evidence>
<proteinExistence type="predicted"/>
<protein>
    <submittedName>
        <fullName evidence="1">Uncharacterized protein</fullName>
    </submittedName>
</protein>
<dbReference type="EMBL" id="JARQWQ010000021">
    <property type="protein sequence ID" value="KAK2564989.1"/>
    <property type="molecule type" value="Genomic_DNA"/>
</dbReference>
<organism evidence="1 2">
    <name type="scientific">Acropora cervicornis</name>
    <name type="common">Staghorn coral</name>
    <dbReference type="NCBI Taxonomy" id="6130"/>
    <lineage>
        <taxon>Eukaryota</taxon>
        <taxon>Metazoa</taxon>
        <taxon>Cnidaria</taxon>
        <taxon>Anthozoa</taxon>
        <taxon>Hexacorallia</taxon>
        <taxon>Scleractinia</taxon>
        <taxon>Astrocoeniina</taxon>
        <taxon>Acroporidae</taxon>
        <taxon>Acropora</taxon>
    </lineage>
</organism>
<reference evidence="1" key="1">
    <citation type="journal article" date="2023" name="G3 (Bethesda)">
        <title>Whole genome assembly and annotation of the endangered Caribbean coral Acropora cervicornis.</title>
        <authorList>
            <person name="Selwyn J.D."/>
            <person name="Vollmer S.V."/>
        </authorList>
    </citation>
    <scope>NUCLEOTIDE SEQUENCE</scope>
    <source>
        <strain evidence="1">K2</strain>
    </source>
</reference>
<dbReference type="Proteomes" id="UP001249851">
    <property type="component" value="Unassembled WGS sequence"/>
</dbReference>
<name>A0AAD9QP94_ACRCE</name>
<gene>
    <name evidence="1" type="ORF">P5673_011701</name>
</gene>
<sequence length="81" mass="9383">MVVNKQVQTTTTIKTLLFSPEFRSIEFRITDIMIKAMFVECDANLLILLKRKGDKSIQEYETDAGIQKWTEQRLTKSSAQI</sequence>
<evidence type="ECO:0000313" key="1">
    <source>
        <dbReference type="EMBL" id="KAK2564989.1"/>
    </source>
</evidence>